<feature type="domain" description="G" evidence="1">
    <location>
        <begin position="11"/>
        <end position="125"/>
    </location>
</feature>
<dbReference type="InterPro" id="IPR040644">
    <property type="entry name" value="HydF_tetramer"/>
</dbReference>
<dbReference type="Pfam" id="PF01926">
    <property type="entry name" value="MMR_HSR1"/>
    <property type="match status" value="1"/>
</dbReference>
<dbReference type="PANTHER" id="PTHR42714">
    <property type="entry name" value="TRNA MODIFICATION GTPASE GTPBP3"/>
    <property type="match status" value="1"/>
</dbReference>
<dbReference type="Proteomes" id="UP000178187">
    <property type="component" value="Unassembled WGS sequence"/>
</dbReference>
<dbReference type="NCBIfam" id="TIGR03918">
    <property type="entry name" value="GTP_HydF"/>
    <property type="match status" value="1"/>
</dbReference>
<dbReference type="Gene3D" id="3.40.50.11420">
    <property type="match status" value="1"/>
</dbReference>
<dbReference type="GO" id="GO:0002098">
    <property type="term" value="P:tRNA wobble uridine modification"/>
    <property type="evidence" value="ECO:0007669"/>
    <property type="project" value="TreeGrafter"/>
</dbReference>
<organism evidence="4 5">
    <name type="scientific">Candidatus Danuiimicrobium aquiferis</name>
    <dbReference type="NCBI Taxonomy" id="1801832"/>
    <lineage>
        <taxon>Bacteria</taxon>
        <taxon>Pseudomonadati</taxon>
        <taxon>Candidatus Omnitrophota</taxon>
        <taxon>Candidatus Danuiimicrobium</taxon>
    </lineage>
</organism>
<dbReference type="InterPro" id="IPR023873">
    <property type="entry name" value="FeFe-hyd_GTPase_HydF"/>
</dbReference>
<dbReference type="EMBL" id="MHFR01000004">
    <property type="protein sequence ID" value="OGW99531.1"/>
    <property type="molecule type" value="Genomic_DNA"/>
</dbReference>
<dbReference type="PANTHER" id="PTHR42714:SF6">
    <property type="entry name" value="TRANSLATION INITIATION FACTOR IF-2"/>
    <property type="match status" value="1"/>
</dbReference>
<gene>
    <name evidence="4" type="ORF">A3G33_07930</name>
</gene>
<dbReference type="Pfam" id="PF18128">
    <property type="entry name" value="HydF_dimer"/>
    <property type="match status" value="1"/>
</dbReference>
<dbReference type="InterPro" id="IPR005225">
    <property type="entry name" value="Small_GTP-bd"/>
</dbReference>
<dbReference type="GO" id="GO:0030488">
    <property type="term" value="P:tRNA methylation"/>
    <property type="evidence" value="ECO:0007669"/>
    <property type="project" value="TreeGrafter"/>
</dbReference>
<accession>A0A1G1L2Z6</accession>
<sequence length="421" mass="47015">MNKTPKSLRLQIGIFGRTNVGKSSFLNMVAGQDVAITSPLPGTTTDVVEKVMELLPIGPVVFLDTAGLDDASVLASRRIEKTNKIFDRSDVILLVTEADVWTEFEEKVCAEVRKRNTSLIIVVNKIDIKQPTDQFHARLQERCERIMLAASLDRSRRDDFLNPLKKHLIEVCPEDFIKPPPLLGDLIPAQALVVLIIPIDFEAPKGRIILPQVQAIRDTLDCNSVAMVVKESEYTMLLQNLKRLPDLVVCDSQVVDRMVAETPAGVKCTTFSILFSRLKGDLSEMTRGVSVIDRLQPGDRILIAESCSHHAVEDDIGRVKIPRWLKTYVGFDLTIDVCAGRDYPAELHKYKLIIQCGSCMLGRKETLSRIHRAKEAGVAITNYGLCISFVKKVLERVLSPFPAALDVYWGELANLRKEVAQ</sequence>
<evidence type="ECO:0000313" key="5">
    <source>
        <dbReference type="Proteomes" id="UP000178187"/>
    </source>
</evidence>
<feature type="domain" description="Hydrogen maturase F dimerization" evidence="2">
    <location>
        <begin position="182"/>
        <end position="280"/>
    </location>
</feature>
<dbReference type="CDD" id="cd00880">
    <property type="entry name" value="Era_like"/>
    <property type="match status" value="1"/>
</dbReference>
<dbReference type="NCBIfam" id="TIGR00231">
    <property type="entry name" value="small_GTP"/>
    <property type="match status" value="1"/>
</dbReference>
<evidence type="ECO:0000259" key="1">
    <source>
        <dbReference type="Pfam" id="PF01926"/>
    </source>
</evidence>
<evidence type="ECO:0000259" key="2">
    <source>
        <dbReference type="Pfam" id="PF18128"/>
    </source>
</evidence>
<dbReference type="AlphaFoldDB" id="A0A1G1L2Z6"/>
<dbReference type="InterPro" id="IPR041606">
    <property type="entry name" value="HydF_dimer"/>
</dbReference>
<name>A0A1G1L2Z6_9BACT</name>
<evidence type="ECO:0000259" key="3">
    <source>
        <dbReference type="Pfam" id="PF18133"/>
    </source>
</evidence>
<dbReference type="Pfam" id="PF18133">
    <property type="entry name" value="HydF_tetramer"/>
    <property type="match status" value="1"/>
</dbReference>
<dbReference type="InterPro" id="IPR027417">
    <property type="entry name" value="P-loop_NTPase"/>
</dbReference>
<dbReference type="Gene3D" id="3.40.50.11410">
    <property type="match status" value="1"/>
</dbReference>
<dbReference type="Gene3D" id="3.40.50.300">
    <property type="entry name" value="P-loop containing nucleotide triphosphate hydrolases"/>
    <property type="match status" value="1"/>
</dbReference>
<comment type="caution">
    <text evidence="4">The sequence shown here is derived from an EMBL/GenBank/DDBJ whole genome shotgun (WGS) entry which is preliminary data.</text>
</comment>
<dbReference type="GO" id="GO:0005525">
    <property type="term" value="F:GTP binding"/>
    <property type="evidence" value="ECO:0007669"/>
    <property type="project" value="InterPro"/>
</dbReference>
<feature type="domain" description="Hydrogen maturase F tetramerization" evidence="3">
    <location>
        <begin position="284"/>
        <end position="400"/>
    </location>
</feature>
<proteinExistence type="predicted"/>
<dbReference type="InterPro" id="IPR006073">
    <property type="entry name" value="GTP-bd"/>
</dbReference>
<reference evidence="4 5" key="1">
    <citation type="journal article" date="2016" name="Nat. Commun.">
        <title>Thousands of microbial genomes shed light on interconnected biogeochemical processes in an aquifer system.</title>
        <authorList>
            <person name="Anantharaman K."/>
            <person name="Brown C.T."/>
            <person name="Hug L.A."/>
            <person name="Sharon I."/>
            <person name="Castelle C.J."/>
            <person name="Probst A.J."/>
            <person name="Thomas B.C."/>
            <person name="Singh A."/>
            <person name="Wilkins M.J."/>
            <person name="Karaoz U."/>
            <person name="Brodie E.L."/>
            <person name="Williams K.H."/>
            <person name="Hubbard S.S."/>
            <person name="Banfield J.F."/>
        </authorList>
    </citation>
    <scope>NUCLEOTIDE SEQUENCE [LARGE SCALE GENOMIC DNA]</scope>
</reference>
<dbReference type="GO" id="GO:0005737">
    <property type="term" value="C:cytoplasm"/>
    <property type="evidence" value="ECO:0007669"/>
    <property type="project" value="TreeGrafter"/>
</dbReference>
<evidence type="ECO:0000313" key="4">
    <source>
        <dbReference type="EMBL" id="OGW99531.1"/>
    </source>
</evidence>
<protein>
    <submittedName>
        <fullName evidence="4">[FeFe] hydrogenase H-cluster maturation GTPase HydF</fullName>
    </submittedName>
</protein>
<dbReference type="SUPFAM" id="SSF52540">
    <property type="entry name" value="P-loop containing nucleoside triphosphate hydrolases"/>
    <property type="match status" value="1"/>
</dbReference>